<dbReference type="InterPro" id="IPR057204">
    <property type="entry name" value="DUF7882"/>
</dbReference>
<feature type="domain" description="DUF7882" evidence="1">
    <location>
        <begin position="1"/>
        <end position="95"/>
    </location>
</feature>
<organism evidence="2 3">
    <name type="scientific">Agrococcus versicolor</name>
    <dbReference type="NCBI Taxonomy" id="501482"/>
    <lineage>
        <taxon>Bacteria</taxon>
        <taxon>Bacillati</taxon>
        <taxon>Actinomycetota</taxon>
        <taxon>Actinomycetes</taxon>
        <taxon>Micrococcales</taxon>
        <taxon>Microbacteriaceae</taxon>
        <taxon>Agrococcus</taxon>
    </lineage>
</organism>
<dbReference type="EMBL" id="BAAAQT010000001">
    <property type="protein sequence ID" value="GAA2170408.1"/>
    <property type="molecule type" value="Genomic_DNA"/>
</dbReference>
<proteinExistence type="predicted"/>
<evidence type="ECO:0000313" key="3">
    <source>
        <dbReference type="Proteomes" id="UP001501599"/>
    </source>
</evidence>
<dbReference type="Proteomes" id="UP001501599">
    <property type="component" value="Unassembled WGS sequence"/>
</dbReference>
<dbReference type="RefSeq" id="WP_344339181.1">
    <property type="nucleotide sequence ID" value="NZ_BAAAQT010000001.1"/>
</dbReference>
<reference evidence="3" key="1">
    <citation type="journal article" date="2019" name="Int. J. Syst. Evol. Microbiol.">
        <title>The Global Catalogue of Microorganisms (GCM) 10K type strain sequencing project: providing services to taxonomists for standard genome sequencing and annotation.</title>
        <authorList>
            <consortium name="The Broad Institute Genomics Platform"/>
            <consortium name="The Broad Institute Genome Sequencing Center for Infectious Disease"/>
            <person name="Wu L."/>
            <person name="Ma J."/>
        </authorList>
    </citation>
    <scope>NUCLEOTIDE SEQUENCE [LARGE SCALE GENOMIC DNA]</scope>
    <source>
        <strain evidence="3">JCM 16026</strain>
    </source>
</reference>
<comment type="caution">
    <text evidence="2">The sequence shown here is derived from an EMBL/GenBank/DDBJ whole genome shotgun (WGS) entry which is preliminary data.</text>
</comment>
<evidence type="ECO:0000259" key="1">
    <source>
        <dbReference type="Pfam" id="PF25355"/>
    </source>
</evidence>
<evidence type="ECO:0000313" key="2">
    <source>
        <dbReference type="EMBL" id="GAA2170408.1"/>
    </source>
</evidence>
<gene>
    <name evidence="2" type="ORF">GCM10009846_00740</name>
</gene>
<dbReference type="Pfam" id="PF25355">
    <property type="entry name" value="DUF7882"/>
    <property type="match status" value="1"/>
</dbReference>
<name>A0ABP5M8E6_9MICO</name>
<accession>A0ABP5M8E6</accession>
<sequence>MGRLIYAAATSYDIEDRTLAHLRAAAIVKLRRHESFMLSWIVDLWAGSGRISLWVSPSIPMEFVFSGSRAPRLDETWVRVMVELSNTPRGLVLIPQEEAARIAEGAPVPAI</sequence>
<keyword evidence="3" id="KW-1185">Reference proteome</keyword>
<protein>
    <recommendedName>
        <fullName evidence="1">DUF7882 domain-containing protein</fullName>
    </recommendedName>
</protein>